<evidence type="ECO:0000313" key="2">
    <source>
        <dbReference type="EMBL" id="OAG25163.1"/>
    </source>
</evidence>
<evidence type="ECO:0000313" key="3">
    <source>
        <dbReference type="Proteomes" id="UP000077248"/>
    </source>
</evidence>
<feature type="region of interest" description="Disordered" evidence="1">
    <location>
        <begin position="1"/>
        <end position="119"/>
    </location>
</feature>
<feature type="compositionally biased region" description="Polar residues" evidence="1">
    <location>
        <begin position="89"/>
        <end position="101"/>
    </location>
</feature>
<evidence type="ECO:0000256" key="1">
    <source>
        <dbReference type="SAM" id="MobiDB-lite"/>
    </source>
</evidence>
<dbReference type="RefSeq" id="XP_018390584.1">
    <property type="nucleotide sequence ID" value="XM_018524164.1"/>
</dbReference>
<name>A0A177DZM4_ALTAL</name>
<dbReference type="Proteomes" id="UP000077248">
    <property type="component" value="Unassembled WGS sequence"/>
</dbReference>
<dbReference type="VEuPathDB" id="FungiDB:CC77DRAFT_1016156"/>
<gene>
    <name evidence="2" type="ORF">CC77DRAFT_1016156</name>
</gene>
<dbReference type="KEGG" id="aalt:CC77DRAFT_1016156"/>
<reference evidence="2 3" key="1">
    <citation type="submission" date="2016-05" db="EMBL/GenBank/DDBJ databases">
        <title>Comparative analysis of secretome profiles of manganese(II)-oxidizing ascomycete fungi.</title>
        <authorList>
            <consortium name="DOE Joint Genome Institute"/>
            <person name="Zeiner C.A."/>
            <person name="Purvine S.O."/>
            <person name="Zink E.M."/>
            <person name="Wu S."/>
            <person name="Pasa-Tolic L."/>
            <person name="Chaput D.L."/>
            <person name="Haridas S."/>
            <person name="Grigoriev I.V."/>
            <person name="Santelli C.M."/>
            <person name="Hansel C.M."/>
        </authorList>
    </citation>
    <scope>NUCLEOTIDE SEQUENCE [LARGE SCALE GENOMIC DNA]</scope>
    <source>
        <strain evidence="2 3">SRC1lrK2f</strain>
    </source>
</reference>
<dbReference type="GeneID" id="29109758"/>
<feature type="compositionally biased region" description="Pro residues" evidence="1">
    <location>
        <begin position="1"/>
        <end position="13"/>
    </location>
</feature>
<protein>
    <submittedName>
        <fullName evidence="2">Uncharacterized protein</fullName>
    </submittedName>
</protein>
<feature type="compositionally biased region" description="Low complexity" evidence="1">
    <location>
        <begin position="33"/>
        <end position="43"/>
    </location>
</feature>
<keyword evidence="3" id="KW-1185">Reference proteome</keyword>
<proteinExistence type="predicted"/>
<sequence length="119" mass="12801">MDRPPPYQRPPDGPVNYHPQTTQAYPGYPPASQPQQQPPHAAYTVDPYSMPRRDPFLPSGPQHARGSSQGRSAGNNAPQGQAEGQGQGSWSNTGRSTSLPMSSRAHLRSAQARDKASVV</sequence>
<dbReference type="AlphaFoldDB" id="A0A177DZM4"/>
<accession>A0A177DZM4</accession>
<organism evidence="2 3">
    <name type="scientific">Alternaria alternata</name>
    <name type="common">Alternaria rot fungus</name>
    <name type="synonym">Torula alternata</name>
    <dbReference type="NCBI Taxonomy" id="5599"/>
    <lineage>
        <taxon>Eukaryota</taxon>
        <taxon>Fungi</taxon>
        <taxon>Dikarya</taxon>
        <taxon>Ascomycota</taxon>
        <taxon>Pezizomycotina</taxon>
        <taxon>Dothideomycetes</taxon>
        <taxon>Pleosporomycetidae</taxon>
        <taxon>Pleosporales</taxon>
        <taxon>Pleosporineae</taxon>
        <taxon>Pleosporaceae</taxon>
        <taxon>Alternaria</taxon>
        <taxon>Alternaria sect. Alternaria</taxon>
        <taxon>Alternaria alternata complex</taxon>
    </lineage>
</organism>
<dbReference type="EMBL" id="KV441470">
    <property type="protein sequence ID" value="OAG25163.1"/>
    <property type="molecule type" value="Genomic_DNA"/>
</dbReference>
<feature type="compositionally biased region" description="Low complexity" evidence="1">
    <location>
        <begin position="73"/>
        <end position="84"/>
    </location>
</feature>